<dbReference type="AlphaFoldDB" id="A0A409WNQ9"/>
<protein>
    <submittedName>
        <fullName evidence="1">Uncharacterized protein</fullName>
    </submittedName>
</protein>
<gene>
    <name evidence="1" type="ORF">CVT25_001444</name>
</gene>
<evidence type="ECO:0000313" key="1">
    <source>
        <dbReference type="EMBL" id="PPQ80145.1"/>
    </source>
</evidence>
<keyword evidence="2" id="KW-1185">Reference proteome</keyword>
<evidence type="ECO:0000313" key="2">
    <source>
        <dbReference type="Proteomes" id="UP000283269"/>
    </source>
</evidence>
<reference evidence="1 2" key="1">
    <citation type="journal article" date="2018" name="Evol. Lett.">
        <title>Horizontal gene cluster transfer increased hallucinogenic mushroom diversity.</title>
        <authorList>
            <person name="Reynolds H.T."/>
            <person name="Vijayakumar V."/>
            <person name="Gluck-Thaler E."/>
            <person name="Korotkin H.B."/>
            <person name="Matheny P.B."/>
            <person name="Slot J.C."/>
        </authorList>
    </citation>
    <scope>NUCLEOTIDE SEQUENCE [LARGE SCALE GENOMIC DNA]</scope>
    <source>
        <strain evidence="1 2">2631</strain>
    </source>
</reference>
<proteinExistence type="predicted"/>
<dbReference type="EMBL" id="NHYD01003345">
    <property type="protein sequence ID" value="PPQ80145.1"/>
    <property type="molecule type" value="Genomic_DNA"/>
</dbReference>
<organism evidence="1 2">
    <name type="scientific">Psilocybe cyanescens</name>
    <dbReference type="NCBI Taxonomy" id="93625"/>
    <lineage>
        <taxon>Eukaryota</taxon>
        <taxon>Fungi</taxon>
        <taxon>Dikarya</taxon>
        <taxon>Basidiomycota</taxon>
        <taxon>Agaricomycotina</taxon>
        <taxon>Agaricomycetes</taxon>
        <taxon>Agaricomycetidae</taxon>
        <taxon>Agaricales</taxon>
        <taxon>Agaricineae</taxon>
        <taxon>Strophariaceae</taxon>
        <taxon>Psilocybe</taxon>
    </lineage>
</organism>
<dbReference type="OrthoDB" id="2723779at2759"/>
<accession>A0A409WNQ9</accession>
<sequence>MSVEHIEIEPDREWKDSLRRSISDSLRAMREEAAASYYAKISQASTHSEHSHLTRGYEQLCIHYTGMACDTFAAELARERNRHRWIAGLPMLDGWDKIIQTEQENILNAIKQTRQQISTVNSPTGSVTTQILPTDITTLTEEDTSWANKIDATSHITPPVACDTIVPNDANEPDEEWKESLRRRILEQVSLQFIQLNALESEALRANTSASGPSSGSENQMRLDYELKQARSGISRWAQEEFRNALAREYKQRRERIGVEVNMCLRPNSDYTNFINGFRAALPPRPRRLSTPPLHIRH</sequence>
<name>A0A409WNQ9_PSICY</name>
<dbReference type="STRING" id="93625.A0A409WNQ9"/>
<dbReference type="InParanoid" id="A0A409WNQ9"/>
<dbReference type="Proteomes" id="UP000283269">
    <property type="component" value="Unassembled WGS sequence"/>
</dbReference>
<comment type="caution">
    <text evidence="1">The sequence shown here is derived from an EMBL/GenBank/DDBJ whole genome shotgun (WGS) entry which is preliminary data.</text>
</comment>